<reference evidence="3" key="1">
    <citation type="submission" date="2021-02" db="EMBL/GenBank/DDBJ databases">
        <authorList>
            <person name="Nowell W R."/>
        </authorList>
    </citation>
    <scope>NUCLEOTIDE SEQUENCE</scope>
</reference>
<dbReference type="InterPro" id="IPR050525">
    <property type="entry name" value="ECM_Assembly_Org"/>
</dbReference>
<dbReference type="PANTHER" id="PTHR24020:SF20">
    <property type="entry name" value="PH DOMAIN-CONTAINING PROTEIN"/>
    <property type="match status" value="1"/>
</dbReference>
<dbReference type="EMBL" id="CAJNOJ010000064">
    <property type="protein sequence ID" value="CAF1008618.1"/>
    <property type="molecule type" value="Genomic_DNA"/>
</dbReference>
<gene>
    <name evidence="4" type="ORF">EDS130_LOCUS15267</name>
    <name evidence="3" type="ORF">XAT740_LOCUS4395</name>
</gene>
<dbReference type="PANTHER" id="PTHR24020">
    <property type="entry name" value="COLLAGEN ALPHA"/>
    <property type="match status" value="1"/>
</dbReference>
<evidence type="ECO:0000313" key="5">
    <source>
        <dbReference type="Proteomes" id="UP000663828"/>
    </source>
</evidence>
<dbReference type="AlphaFoldDB" id="A0A813UHY6"/>
<dbReference type="SUPFAM" id="SSF53300">
    <property type="entry name" value="vWA-like"/>
    <property type="match status" value="1"/>
</dbReference>
<sequence length="344" mass="37877">MRVLCLLLLVVVSAVSAKSLLEQIEERAENNCKTVMDLFIILDSSGSIGAAAFETAKKALIEMVSMLQIGPKKVQVWVFNYGQTVDMPIAFHNMPMSEFTKDVLIRKIQNIPYMNGGCTATGDALRDARLVCGKHCRGLHEGVSRIAVVFTDGNSNCGASVGVESAQFFSQTKSSVFAVGIGFGINNNELLTIATEKKHVVHVQNYIELVTAMNNITVYTCGIPAFVVPNVKVETSTPSNTFRYYQVDTTEHFRNNRNTQGGFMELSAHVHIGKVEVYTSTTNSNPGPGTGHRVQFDTRGSDLFYIEHIEEDTPRLYFSFYGVQTVNEYDFVVNWLDASGGVIG</sequence>
<dbReference type="SMART" id="SM00327">
    <property type="entry name" value="VWA"/>
    <property type="match status" value="1"/>
</dbReference>
<protein>
    <recommendedName>
        <fullName evidence="2">VWFA domain-containing protein</fullName>
    </recommendedName>
</protein>
<dbReference type="OrthoDB" id="6132182at2759"/>
<dbReference type="Pfam" id="PF00092">
    <property type="entry name" value="VWA"/>
    <property type="match status" value="1"/>
</dbReference>
<dbReference type="InterPro" id="IPR036465">
    <property type="entry name" value="vWFA_dom_sf"/>
</dbReference>
<name>A0A813UHY6_ADIRI</name>
<dbReference type="EMBL" id="CAJNOR010000180">
    <property type="protein sequence ID" value="CAF0829722.1"/>
    <property type="molecule type" value="Genomic_DNA"/>
</dbReference>
<feature type="domain" description="VWFA" evidence="2">
    <location>
        <begin position="37"/>
        <end position="216"/>
    </location>
</feature>
<evidence type="ECO:0000259" key="2">
    <source>
        <dbReference type="PROSITE" id="PS50234"/>
    </source>
</evidence>
<dbReference type="Gene3D" id="3.40.50.410">
    <property type="entry name" value="von Willebrand factor, type A domain"/>
    <property type="match status" value="1"/>
</dbReference>
<organism evidence="3 5">
    <name type="scientific">Adineta ricciae</name>
    <name type="common">Rotifer</name>
    <dbReference type="NCBI Taxonomy" id="249248"/>
    <lineage>
        <taxon>Eukaryota</taxon>
        <taxon>Metazoa</taxon>
        <taxon>Spiralia</taxon>
        <taxon>Gnathifera</taxon>
        <taxon>Rotifera</taxon>
        <taxon>Eurotatoria</taxon>
        <taxon>Bdelloidea</taxon>
        <taxon>Adinetida</taxon>
        <taxon>Adinetidae</taxon>
        <taxon>Adineta</taxon>
    </lineage>
</organism>
<dbReference type="PROSITE" id="PS50234">
    <property type="entry name" value="VWFA"/>
    <property type="match status" value="1"/>
</dbReference>
<keyword evidence="1" id="KW-0732">Signal</keyword>
<feature type="chain" id="PRO_5035683022" description="VWFA domain-containing protein" evidence="1">
    <location>
        <begin position="18"/>
        <end position="344"/>
    </location>
</feature>
<dbReference type="CDD" id="cd01450">
    <property type="entry name" value="vWFA_subfamily_ECM"/>
    <property type="match status" value="1"/>
</dbReference>
<proteinExistence type="predicted"/>
<dbReference type="Proteomes" id="UP000663828">
    <property type="component" value="Unassembled WGS sequence"/>
</dbReference>
<comment type="caution">
    <text evidence="3">The sequence shown here is derived from an EMBL/GenBank/DDBJ whole genome shotgun (WGS) entry which is preliminary data.</text>
</comment>
<evidence type="ECO:0000256" key="1">
    <source>
        <dbReference type="SAM" id="SignalP"/>
    </source>
</evidence>
<accession>A0A813UHY6</accession>
<evidence type="ECO:0000313" key="3">
    <source>
        <dbReference type="EMBL" id="CAF0829722.1"/>
    </source>
</evidence>
<evidence type="ECO:0000313" key="4">
    <source>
        <dbReference type="EMBL" id="CAF1008618.1"/>
    </source>
</evidence>
<dbReference type="InterPro" id="IPR002035">
    <property type="entry name" value="VWF_A"/>
</dbReference>
<dbReference type="Proteomes" id="UP000663852">
    <property type="component" value="Unassembled WGS sequence"/>
</dbReference>
<keyword evidence="5" id="KW-1185">Reference proteome</keyword>
<feature type="signal peptide" evidence="1">
    <location>
        <begin position="1"/>
        <end position="17"/>
    </location>
</feature>